<dbReference type="PROSITE" id="PS51257">
    <property type="entry name" value="PROKAR_LIPOPROTEIN"/>
    <property type="match status" value="1"/>
</dbReference>
<dbReference type="InterPro" id="IPR019734">
    <property type="entry name" value="TPR_rpt"/>
</dbReference>
<feature type="chain" id="PRO_5027980576" evidence="2">
    <location>
        <begin position="33"/>
        <end position="227"/>
    </location>
</feature>
<feature type="repeat" description="TPR" evidence="1">
    <location>
        <begin position="78"/>
        <end position="111"/>
    </location>
</feature>
<evidence type="ECO:0000256" key="2">
    <source>
        <dbReference type="SAM" id="SignalP"/>
    </source>
</evidence>
<evidence type="ECO:0000256" key="1">
    <source>
        <dbReference type="PROSITE-ProRule" id="PRU00339"/>
    </source>
</evidence>
<organism evidence="3 4">
    <name type="scientific">Neisseria shayeganii</name>
    <dbReference type="NCBI Taxonomy" id="607712"/>
    <lineage>
        <taxon>Bacteria</taxon>
        <taxon>Pseudomonadati</taxon>
        <taxon>Pseudomonadota</taxon>
        <taxon>Betaproteobacteria</taxon>
        <taxon>Neisseriales</taxon>
        <taxon>Neisseriaceae</taxon>
        <taxon>Neisseria</taxon>
    </lineage>
</organism>
<name>A0A7D7NCX7_9NEIS</name>
<dbReference type="PROSITE" id="PS50005">
    <property type="entry name" value="TPR"/>
    <property type="match status" value="1"/>
</dbReference>
<dbReference type="PANTHER" id="PTHR11102">
    <property type="entry name" value="SEL-1-LIKE PROTEIN"/>
    <property type="match status" value="1"/>
</dbReference>
<accession>A0A7D7NCX7</accession>
<feature type="signal peptide" evidence="2">
    <location>
        <begin position="1"/>
        <end position="32"/>
    </location>
</feature>
<dbReference type="Pfam" id="PF13432">
    <property type="entry name" value="TPR_16"/>
    <property type="match status" value="1"/>
</dbReference>
<gene>
    <name evidence="3" type="ORF">H3L94_03635</name>
</gene>
<dbReference type="PANTHER" id="PTHR11102:SF160">
    <property type="entry name" value="ERAD-ASSOCIATED E3 UBIQUITIN-PROTEIN LIGASE COMPONENT HRD3"/>
    <property type="match status" value="1"/>
</dbReference>
<dbReference type="KEGG" id="nsg:H3L94_03635"/>
<dbReference type="InterPro" id="IPR011990">
    <property type="entry name" value="TPR-like_helical_dom_sf"/>
</dbReference>
<dbReference type="InterPro" id="IPR050767">
    <property type="entry name" value="Sel1_AlgK"/>
</dbReference>
<dbReference type="Proteomes" id="UP000514752">
    <property type="component" value="Chromosome"/>
</dbReference>
<reference evidence="3 4" key="1">
    <citation type="submission" date="2020-07" db="EMBL/GenBank/DDBJ databases">
        <title>Genomic diversity of species in the Neisseriaceae family.</title>
        <authorList>
            <person name="Vincent A.T."/>
            <person name="Bernet E."/>
            <person name="Veyrier F.J."/>
        </authorList>
    </citation>
    <scope>NUCLEOTIDE SEQUENCE [LARGE SCALE GENOMIC DNA]</scope>
    <source>
        <strain evidence="3 4">DSM 22244</strain>
    </source>
</reference>
<dbReference type="SMART" id="SM00671">
    <property type="entry name" value="SEL1"/>
    <property type="match status" value="4"/>
</dbReference>
<dbReference type="SUPFAM" id="SSF81901">
    <property type="entry name" value="HCP-like"/>
    <property type="match status" value="1"/>
</dbReference>
<dbReference type="InterPro" id="IPR006597">
    <property type="entry name" value="Sel1-like"/>
</dbReference>
<proteinExistence type="predicted"/>
<dbReference type="RefSeq" id="WP_182122698.1">
    <property type="nucleotide sequence ID" value="NZ_CP059567.1"/>
</dbReference>
<keyword evidence="1" id="KW-0802">TPR repeat</keyword>
<dbReference type="Gene3D" id="1.25.40.10">
    <property type="entry name" value="Tetratricopeptide repeat domain"/>
    <property type="match status" value="1"/>
</dbReference>
<sequence length="227" mass="24922">MSTLPRKTALVLTALMLLGGCAVVSGTHPSDAASRNAGQYRSTPQDEAAFRRADSLFGQGRYRDALALYQTLAQKGNSDAMYNTGIVYRRLGRDGEAIKWLEQAVDAGDHDAHCVLGNIQDKISNYRTARRHYEQAANAGLACGQAALSSYYIDGLDVRRDFRKSFDLASSAARQNDAHGQYLLALHYLNSWSVAYNPNQAANLLRQAAAQGHQKAREMLNNGLRSR</sequence>
<protein>
    <submittedName>
        <fullName evidence="3">Sel1 repeat family protein</fullName>
    </submittedName>
</protein>
<evidence type="ECO:0000313" key="3">
    <source>
        <dbReference type="EMBL" id="QMT41138.1"/>
    </source>
</evidence>
<dbReference type="AlphaFoldDB" id="A0A7D7NCX7"/>
<dbReference type="EMBL" id="CP059567">
    <property type="protein sequence ID" value="QMT41138.1"/>
    <property type="molecule type" value="Genomic_DNA"/>
</dbReference>
<dbReference type="Pfam" id="PF08238">
    <property type="entry name" value="Sel1"/>
    <property type="match status" value="3"/>
</dbReference>
<keyword evidence="2" id="KW-0732">Signal</keyword>
<evidence type="ECO:0000313" key="4">
    <source>
        <dbReference type="Proteomes" id="UP000514752"/>
    </source>
</evidence>